<dbReference type="InterPro" id="IPR001697">
    <property type="entry name" value="Pyr_Knase"/>
</dbReference>
<keyword evidence="6" id="KW-0547">Nucleotide-binding</keyword>
<dbReference type="Proteomes" id="UP001168620">
    <property type="component" value="Unassembled WGS sequence"/>
</dbReference>
<dbReference type="GO" id="GO:0016301">
    <property type="term" value="F:kinase activity"/>
    <property type="evidence" value="ECO:0007669"/>
    <property type="project" value="UniProtKB-KW"/>
</dbReference>
<evidence type="ECO:0000256" key="8">
    <source>
        <dbReference type="ARBA" id="ARBA00022840"/>
    </source>
</evidence>
<feature type="non-terminal residue" evidence="13">
    <location>
        <position position="93"/>
    </location>
</feature>
<keyword evidence="11 13" id="KW-0670">Pyruvate</keyword>
<evidence type="ECO:0000256" key="2">
    <source>
        <dbReference type="ARBA" id="ARBA00008663"/>
    </source>
</evidence>
<evidence type="ECO:0000256" key="5">
    <source>
        <dbReference type="ARBA" id="ARBA00022723"/>
    </source>
</evidence>
<feature type="non-terminal residue" evidence="13">
    <location>
        <position position="1"/>
    </location>
</feature>
<dbReference type="SUPFAM" id="SSF51621">
    <property type="entry name" value="Phosphoenolpyruvate/pyruvate domain"/>
    <property type="match status" value="1"/>
</dbReference>
<evidence type="ECO:0000313" key="13">
    <source>
        <dbReference type="EMBL" id="MDN4175941.1"/>
    </source>
</evidence>
<dbReference type="SUPFAM" id="SSF50800">
    <property type="entry name" value="PK beta-barrel domain-like"/>
    <property type="match status" value="1"/>
</dbReference>
<dbReference type="Gene3D" id="3.20.20.60">
    <property type="entry name" value="Phosphoenolpyruvate-binding domains"/>
    <property type="match status" value="1"/>
</dbReference>
<evidence type="ECO:0000313" key="14">
    <source>
        <dbReference type="Proteomes" id="UP001168620"/>
    </source>
</evidence>
<keyword evidence="10" id="KW-0324">Glycolysis</keyword>
<organism evidence="13 14">
    <name type="scientific">Nocardioides oceani</name>
    <dbReference type="NCBI Taxonomy" id="3058369"/>
    <lineage>
        <taxon>Bacteria</taxon>
        <taxon>Bacillati</taxon>
        <taxon>Actinomycetota</taxon>
        <taxon>Actinomycetes</taxon>
        <taxon>Propionibacteriales</taxon>
        <taxon>Nocardioidaceae</taxon>
        <taxon>Nocardioides</taxon>
    </lineage>
</organism>
<keyword evidence="14" id="KW-1185">Reference proteome</keyword>
<name>A0ABT8FMP6_9ACTN</name>
<reference evidence="13" key="1">
    <citation type="submission" date="2023-06" db="EMBL/GenBank/DDBJ databases">
        <title>Draft genome sequence of Nocardioides sp. SOB77.</title>
        <authorList>
            <person name="Zhang G."/>
        </authorList>
    </citation>
    <scope>NUCLEOTIDE SEQUENCE</scope>
    <source>
        <strain evidence="13">SOB77</strain>
    </source>
</reference>
<comment type="similarity">
    <text evidence="2">Belongs to the pyruvate kinase family.</text>
</comment>
<evidence type="ECO:0000256" key="6">
    <source>
        <dbReference type="ARBA" id="ARBA00022741"/>
    </source>
</evidence>
<evidence type="ECO:0000256" key="10">
    <source>
        <dbReference type="ARBA" id="ARBA00023152"/>
    </source>
</evidence>
<evidence type="ECO:0000256" key="3">
    <source>
        <dbReference type="ARBA" id="ARBA00012142"/>
    </source>
</evidence>
<comment type="pathway">
    <text evidence="1">Carbohydrate degradation; glycolysis; pyruvate from D-glyceraldehyde 3-phosphate: step 5/5.</text>
</comment>
<dbReference type="RefSeq" id="WP_300955336.1">
    <property type="nucleotide sequence ID" value="NZ_JAUHJQ010000129.1"/>
</dbReference>
<feature type="domain" description="Pyruvate kinase barrel" evidence="12">
    <location>
        <begin position="1"/>
        <end position="93"/>
    </location>
</feature>
<evidence type="ECO:0000259" key="12">
    <source>
        <dbReference type="Pfam" id="PF00224"/>
    </source>
</evidence>
<dbReference type="InterPro" id="IPR040442">
    <property type="entry name" value="Pyrv_kinase-like_dom_sf"/>
</dbReference>
<keyword evidence="4" id="KW-0808">Transferase</keyword>
<keyword evidence="9" id="KW-0460">Magnesium</keyword>
<keyword evidence="7 13" id="KW-0418">Kinase</keyword>
<evidence type="ECO:0000256" key="7">
    <source>
        <dbReference type="ARBA" id="ARBA00022777"/>
    </source>
</evidence>
<keyword evidence="8" id="KW-0067">ATP-binding</keyword>
<evidence type="ECO:0000256" key="4">
    <source>
        <dbReference type="ARBA" id="ARBA00022679"/>
    </source>
</evidence>
<keyword evidence="5" id="KW-0479">Metal-binding</keyword>
<evidence type="ECO:0000256" key="9">
    <source>
        <dbReference type="ARBA" id="ARBA00022842"/>
    </source>
</evidence>
<dbReference type="EMBL" id="JAUHJQ010000129">
    <property type="protein sequence ID" value="MDN4175941.1"/>
    <property type="molecule type" value="Genomic_DNA"/>
</dbReference>
<gene>
    <name evidence="13" type="ORF">QWY28_23555</name>
</gene>
<protein>
    <recommendedName>
        <fullName evidence="3">pyruvate kinase</fullName>
        <ecNumber evidence="3">2.7.1.40</ecNumber>
    </recommendedName>
</protein>
<accession>A0ABT8FMP6</accession>
<evidence type="ECO:0000256" key="1">
    <source>
        <dbReference type="ARBA" id="ARBA00004997"/>
    </source>
</evidence>
<dbReference type="InterPro" id="IPR015813">
    <property type="entry name" value="Pyrv/PenolPyrv_kinase-like_dom"/>
</dbReference>
<dbReference type="EC" id="2.7.1.40" evidence="3"/>
<dbReference type="InterPro" id="IPR015793">
    <property type="entry name" value="Pyrv_Knase_brl"/>
</dbReference>
<proteinExistence type="inferred from homology"/>
<dbReference type="InterPro" id="IPR011037">
    <property type="entry name" value="Pyrv_Knase-like_insert_dom_sf"/>
</dbReference>
<evidence type="ECO:0000256" key="11">
    <source>
        <dbReference type="ARBA" id="ARBA00023317"/>
    </source>
</evidence>
<sequence>GRVELKVERRAGGKLHCRVVRGDLVSSNQGVNLPDSRISAPALSAKDRADVKIAVEARADWIALSFVRTAEDVRMLRRELAKHGSRIPIVAKI</sequence>
<dbReference type="Pfam" id="PF00224">
    <property type="entry name" value="PK"/>
    <property type="match status" value="1"/>
</dbReference>
<dbReference type="PANTHER" id="PTHR11817">
    <property type="entry name" value="PYRUVATE KINASE"/>
    <property type="match status" value="1"/>
</dbReference>
<comment type="caution">
    <text evidence="13">The sequence shown here is derived from an EMBL/GenBank/DDBJ whole genome shotgun (WGS) entry which is preliminary data.</text>
</comment>